<evidence type="ECO:0000313" key="4">
    <source>
        <dbReference type="Proteomes" id="UP000295341"/>
    </source>
</evidence>
<evidence type="ECO:0000313" key="3">
    <source>
        <dbReference type="EMBL" id="TDU32743.1"/>
    </source>
</evidence>
<gene>
    <name evidence="3" type="ORF">DFR24_2147</name>
</gene>
<dbReference type="EMBL" id="SOBT01000008">
    <property type="protein sequence ID" value="TDU32743.1"/>
    <property type="molecule type" value="Genomic_DNA"/>
</dbReference>
<dbReference type="Pfam" id="PF00563">
    <property type="entry name" value="EAL"/>
    <property type="match status" value="1"/>
</dbReference>
<dbReference type="PANTHER" id="PTHR33121">
    <property type="entry name" value="CYCLIC DI-GMP PHOSPHODIESTERASE PDEF"/>
    <property type="match status" value="1"/>
</dbReference>
<dbReference type="Proteomes" id="UP000295341">
    <property type="component" value="Unassembled WGS sequence"/>
</dbReference>
<dbReference type="InterPro" id="IPR035919">
    <property type="entry name" value="EAL_sf"/>
</dbReference>
<feature type="domain" description="Cyclic nucleotide-binding" evidence="1">
    <location>
        <begin position="12"/>
        <end position="112"/>
    </location>
</feature>
<dbReference type="Gene3D" id="2.60.120.10">
    <property type="entry name" value="Jelly Rolls"/>
    <property type="match status" value="1"/>
</dbReference>
<sequence>MEAWGSDNRFLRSLRAGEWIFREGDPGDCAFVIEKGMVAITHEHDGRIETLAHLGPGELIGEMALIDGCVRSASARAATELSLRTVTFEHLHERLGAADPMLRLLLKVLLARYRDVLAPGSQRALGPEDRDREAVLTRLKMEHDLALALDRKEFLLGYQPIIRLADLQTAGFEALIRWQSPSQGFVSPAQFIPVAEDSGLILSIGRWILSEGCAALARMAPTGDVFMNINLSGRQLMAPGLSDAVSAAVSEAAVEPRRIKLEVTESLLMEDFEKAIRVLAEQRAAGLRIAIDDFGTGYSSLSYLHRLPVDTLKIDQTFIGRLIEDEPTRKVVQAMGSLAQKLGMDVVAEGVETAAQARLLSEMGFEYAQGWYFSRMVPEAEAVKLIGKQWVIEPS</sequence>
<reference evidence="3 4" key="1">
    <citation type="submission" date="2019-03" db="EMBL/GenBank/DDBJ databases">
        <title>Genomic Encyclopedia of Type Strains, Phase IV (KMG-IV): sequencing the most valuable type-strain genomes for metagenomic binning, comparative biology and taxonomic classification.</title>
        <authorList>
            <person name="Goeker M."/>
        </authorList>
    </citation>
    <scope>NUCLEOTIDE SEQUENCE [LARGE SCALE GENOMIC DNA]</scope>
    <source>
        <strain evidence="3 4">DSM 26377</strain>
    </source>
</reference>
<evidence type="ECO:0000259" key="2">
    <source>
        <dbReference type="PROSITE" id="PS50883"/>
    </source>
</evidence>
<dbReference type="PANTHER" id="PTHR33121:SF70">
    <property type="entry name" value="SIGNALING PROTEIN YKOW"/>
    <property type="match status" value="1"/>
</dbReference>
<dbReference type="InterPro" id="IPR014710">
    <property type="entry name" value="RmlC-like_jellyroll"/>
</dbReference>
<dbReference type="PROSITE" id="PS00889">
    <property type="entry name" value="CNMP_BINDING_2"/>
    <property type="match status" value="1"/>
</dbReference>
<dbReference type="InterPro" id="IPR000595">
    <property type="entry name" value="cNMP-bd_dom"/>
</dbReference>
<proteinExistence type="predicted"/>
<dbReference type="AlphaFoldDB" id="A0A4R7PET7"/>
<accession>A0A4R7PET7</accession>
<name>A0A4R7PET7_9GAMM</name>
<dbReference type="SMART" id="SM00052">
    <property type="entry name" value="EAL"/>
    <property type="match status" value="1"/>
</dbReference>
<dbReference type="GO" id="GO:0071111">
    <property type="term" value="F:cyclic-guanylate-specific phosphodiesterase activity"/>
    <property type="evidence" value="ECO:0007669"/>
    <property type="project" value="InterPro"/>
</dbReference>
<dbReference type="SUPFAM" id="SSF51206">
    <property type="entry name" value="cAMP-binding domain-like"/>
    <property type="match status" value="1"/>
</dbReference>
<dbReference type="SUPFAM" id="SSF141868">
    <property type="entry name" value="EAL domain-like"/>
    <property type="match status" value="1"/>
</dbReference>
<evidence type="ECO:0000259" key="1">
    <source>
        <dbReference type="PROSITE" id="PS50042"/>
    </source>
</evidence>
<dbReference type="CDD" id="cd01948">
    <property type="entry name" value="EAL"/>
    <property type="match status" value="1"/>
</dbReference>
<dbReference type="CDD" id="cd00038">
    <property type="entry name" value="CAP_ED"/>
    <property type="match status" value="1"/>
</dbReference>
<dbReference type="InterPro" id="IPR018490">
    <property type="entry name" value="cNMP-bd_dom_sf"/>
</dbReference>
<dbReference type="Gene3D" id="3.20.20.450">
    <property type="entry name" value="EAL domain"/>
    <property type="match status" value="1"/>
</dbReference>
<organism evidence="3 4">
    <name type="scientific">Panacagrimonas perspica</name>
    <dbReference type="NCBI Taxonomy" id="381431"/>
    <lineage>
        <taxon>Bacteria</taxon>
        <taxon>Pseudomonadati</taxon>
        <taxon>Pseudomonadota</taxon>
        <taxon>Gammaproteobacteria</taxon>
        <taxon>Nevskiales</taxon>
        <taxon>Nevskiaceae</taxon>
        <taxon>Panacagrimonas</taxon>
    </lineage>
</organism>
<dbReference type="InterPro" id="IPR018488">
    <property type="entry name" value="cNMP-bd_CS"/>
</dbReference>
<protein>
    <submittedName>
        <fullName evidence="3">EAL domain-containing protein (Putative c-di-GMP-specific phosphodiesterase class I)</fullName>
    </submittedName>
</protein>
<dbReference type="Pfam" id="PF00027">
    <property type="entry name" value="cNMP_binding"/>
    <property type="match status" value="1"/>
</dbReference>
<dbReference type="PROSITE" id="PS50883">
    <property type="entry name" value="EAL"/>
    <property type="match status" value="1"/>
</dbReference>
<dbReference type="InterPro" id="IPR001633">
    <property type="entry name" value="EAL_dom"/>
</dbReference>
<dbReference type="OrthoDB" id="9812358at2"/>
<comment type="caution">
    <text evidence="3">The sequence shown here is derived from an EMBL/GenBank/DDBJ whole genome shotgun (WGS) entry which is preliminary data.</text>
</comment>
<keyword evidence="4" id="KW-1185">Reference proteome</keyword>
<dbReference type="InterPro" id="IPR050706">
    <property type="entry name" value="Cyclic-di-GMP_PDE-like"/>
</dbReference>
<dbReference type="RefSeq" id="WP_133881224.1">
    <property type="nucleotide sequence ID" value="NZ_MWIN01000001.1"/>
</dbReference>
<dbReference type="PROSITE" id="PS50042">
    <property type="entry name" value="CNMP_BINDING_3"/>
    <property type="match status" value="1"/>
</dbReference>
<feature type="domain" description="EAL" evidence="2">
    <location>
        <begin position="138"/>
        <end position="390"/>
    </location>
</feature>
<dbReference type="SMART" id="SM00100">
    <property type="entry name" value="cNMP"/>
    <property type="match status" value="1"/>
</dbReference>